<dbReference type="Proteomes" id="UP000242520">
    <property type="component" value="Unassembled WGS sequence"/>
</dbReference>
<dbReference type="AlphaFoldDB" id="A0A1M5PY21"/>
<dbReference type="RefSeq" id="WP_178137440.1">
    <property type="nucleotide sequence ID" value="NZ_FQXH01000007.1"/>
</dbReference>
<organism evidence="1 2">
    <name type="scientific">Tepidibacter thalassicus DSM 15285</name>
    <dbReference type="NCBI Taxonomy" id="1123350"/>
    <lineage>
        <taxon>Bacteria</taxon>
        <taxon>Bacillati</taxon>
        <taxon>Bacillota</taxon>
        <taxon>Clostridia</taxon>
        <taxon>Peptostreptococcales</taxon>
        <taxon>Peptostreptococcaceae</taxon>
        <taxon>Tepidibacter</taxon>
    </lineage>
</organism>
<proteinExistence type="predicted"/>
<gene>
    <name evidence="1" type="ORF">SAMN02744040_00645</name>
</gene>
<name>A0A1M5PY21_9FIRM</name>
<dbReference type="STRING" id="1123350.SAMN02744040_00645"/>
<evidence type="ECO:0000313" key="2">
    <source>
        <dbReference type="Proteomes" id="UP000242520"/>
    </source>
</evidence>
<accession>A0A1M5PY21</accession>
<evidence type="ECO:0000313" key="1">
    <source>
        <dbReference type="EMBL" id="SHH06163.1"/>
    </source>
</evidence>
<dbReference type="EMBL" id="FQXH01000007">
    <property type="protein sequence ID" value="SHH06163.1"/>
    <property type="molecule type" value="Genomic_DNA"/>
</dbReference>
<reference evidence="2" key="1">
    <citation type="submission" date="2016-11" db="EMBL/GenBank/DDBJ databases">
        <authorList>
            <person name="Varghese N."/>
            <person name="Submissions S."/>
        </authorList>
    </citation>
    <scope>NUCLEOTIDE SEQUENCE [LARGE SCALE GENOMIC DNA]</scope>
    <source>
        <strain evidence="2">DSM 15285</strain>
    </source>
</reference>
<keyword evidence="2" id="KW-1185">Reference proteome</keyword>
<sequence>MNNKIEFMASIPQIQSAINTGNDGMRVKFDIPESDIGQAVRLIMLRGKAFKVTIEEVE</sequence>
<protein>
    <submittedName>
        <fullName evidence="1">Uncharacterized protein</fullName>
    </submittedName>
</protein>